<dbReference type="EMBL" id="CADCVG010000082">
    <property type="protein sequence ID" value="CAA9458092.1"/>
    <property type="molecule type" value="Genomic_DNA"/>
</dbReference>
<evidence type="ECO:0000313" key="7">
    <source>
        <dbReference type="EMBL" id="CAA9458092.1"/>
    </source>
</evidence>
<feature type="region of interest" description="Disordered" evidence="5">
    <location>
        <begin position="105"/>
        <end position="126"/>
    </location>
</feature>
<dbReference type="GO" id="GO:1904680">
    <property type="term" value="F:peptide transmembrane transporter activity"/>
    <property type="evidence" value="ECO:0007669"/>
    <property type="project" value="TreeGrafter"/>
</dbReference>
<dbReference type="PANTHER" id="PTHR30290:SF10">
    <property type="entry name" value="PERIPLASMIC OLIGOPEPTIDE-BINDING PROTEIN-RELATED"/>
    <property type="match status" value="1"/>
</dbReference>
<keyword evidence="3" id="KW-0813">Transport</keyword>
<dbReference type="PANTHER" id="PTHR30290">
    <property type="entry name" value="PERIPLASMIC BINDING COMPONENT OF ABC TRANSPORTER"/>
    <property type="match status" value="1"/>
</dbReference>
<comment type="subcellular location">
    <subcellularLocation>
        <location evidence="1">Cell envelope</location>
    </subcellularLocation>
</comment>
<evidence type="ECO:0000259" key="6">
    <source>
        <dbReference type="Pfam" id="PF00496"/>
    </source>
</evidence>
<evidence type="ECO:0000256" key="1">
    <source>
        <dbReference type="ARBA" id="ARBA00004196"/>
    </source>
</evidence>
<dbReference type="GO" id="GO:0015833">
    <property type="term" value="P:peptide transport"/>
    <property type="evidence" value="ECO:0007669"/>
    <property type="project" value="TreeGrafter"/>
</dbReference>
<organism evidence="7">
    <name type="scientific">uncultured Rubrobacteraceae bacterium</name>
    <dbReference type="NCBI Taxonomy" id="349277"/>
    <lineage>
        <taxon>Bacteria</taxon>
        <taxon>Bacillati</taxon>
        <taxon>Actinomycetota</taxon>
        <taxon>Rubrobacteria</taxon>
        <taxon>Rubrobacterales</taxon>
        <taxon>Rubrobacteraceae</taxon>
        <taxon>environmental samples</taxon>
    </lineage>
</organism>
<sequence length="218" mass="23909">MIDAPGPWGTGPFVLIEGHSVIDAEQATVSREPFACTWLWFEDRTPMVRLVANTNYWDKKRGPHLQEVVFRNDVSPERALELVCTTEGEVDILTEVSPADAGRVERSARMPGSSRSTRCAPLPGSSTATRKGCRLVTSARQALNLAVDRDRLVREAMFGWAAPLAGLTPPTAITFLQRFPNRLSPYRHDPVSRPCSGAKQGALTTLAVRSASPPWEIS</sequence>
<dbReference type="InterPro" id="IPR039424">
    <property type="entry name" value="SBP_5"/>
</dbReference>
<evidence type="ECO:0000256" key="4">
    <source>
        <dbReference type="ARBA" id="ARBA00022729"/>
    </source>
</evidence>
<feature type="domain" description="Solute-binding protein family 5" evidence="6">
    <location>
        <begin position="44"/>
        <end position="173"/>
    </location>
</feature>
<gene>
    <name evidence="7" type="ORF">AVDCRST_MAG14-1939</name>
</gene>
<dbReference type="Gene3D" id="3.10.105.10">
    <property type="entry name" value="Dipeptide-binding Protein, Domain 3"/>
    <property type="match status" value="1"/>
</dbReference>
<name>A0A6J4R3R0_9ACTN</name>
<accession>A0A6J4R3R0</accession>
<evidence type="ECO:0000256" key="5">
    <source>
        <dbReference type="SAM" id="MobiDB-lite"/>
    </source>
</evidence>
<dbReference type="SUPFAM" id="SSF53850">
    <property type="entry name" value="Periplasmic binding protein-like II"/>
    <property type="match status" value="1"/>
</dbReference>
<comment type="similarity">
    <text evidence="2">Belongs to the bacterial solute-binding protein 5 family.</text>
</comment>
<dbReference type="Pfam" id="PF00496">
    <property type="entry name" value="SBP_bac_5"/>
    <property type="match status" value="1"/>
</dbReference>
<dbReference type="Gene3D" id="3.40.190.10">
    <property type="entry name" value="Periplasmic binding protein-like II"/>
    <property type="match status" value="1"/>
</dbReference>
<proteinExistence type="inferred from homology"/>
<protein>
    <recommendedName>
        <fullName evidence="6">Solute-binding protein family 5 domain-containing protein</fullName>
    </recommendedName>
</protein>
<evidence type="ECO:0000256" key="3">
    <source>
        <dbReference type="ARBA" id="ARBA00022448"/>
    </source>
</evidence>
<keyword evidence="4" id="KW-0732">Signal</keyword>
<evidence type="ECO:0000256" key="2">
    <source>
        <dbReference type="ARBA" id="ARBA00005695"/>
    </source>
</evidence>
<dbReference type="GO" id="GO:0030313">
    <property type="term" value="C:cell envelope"/>
    <property type="evidence" value="ECO:0007669"/>
    <property type="project" value="UniProtKB-SubCell"/>
</dbReference>
<dbReference type="InterPro" id="IPR000914">
    <property type="entry name" value="SBP_5_dom"/>
</dbReference>
<dbReference type="AlphaFoldDB" id="A0A6J4R3R0"/>
<reference evidence="7" key="1">
    <citation type="submission" date="2020-02" db="EMBL/GenBank/DDBJ databases">
        <authorList>
            <person name="Meier V. D."/>
        </authorList>
    </citation>
    <scope>NUCLEOTIDE SEQUENCE</scope>
    <source>
        <strain evidence="7">AVDCRST_MAG14</strain>
    </source>
</reference>